<keyword evidence="3" id="KW-1185">Reference proteome</keyword>
<gene>
    <name evidence="2" type="ORF">Pan216_01030</name>
</gene>
<dbReference type="KEGG" id="knv:Pan216_01030"/>
<name>A0A518AX10_9BACT</name>
<evidence type="ECO:0000313" key="2">
    <source>
        <dbReference type="EMBL" id="QDU59275.1"/>
    </source>
</evidence>
<reference evidence="2 3" key="1">
    <citation type="submission" date="2019-02" db="EMBL/GenBank/DDBJ databases">
        <title>Deep-cultivation of Planctomycetes and their phenomic and genomic characterization uncovers novel biology.</title>
        <authorList>
            <person name="Wiegand S."/>
            <person name="Jogler M."/>
            <person name="Boedeker C."/>
            <person name="Pinto D."/>
            <person name="Vollmers J."/>
            <person name="Rivas-Marin E."/>
            <person name="Kohn T."/>
            <person name="Peeters S.H."/>
            <person name="Heuer A."/>
            <person name="Rast P."/>
            <person name="Oberbeckmann S."/>
            <person name="Bunk B."/>
            <person name="Jeske O."/>
            <person name="Meyerdierks A."/>
            <person name="Storesund J.E."/>
            <person name="Kallscheuer N."/>
            <person name="Luecker S."/>
            <person name="Lage O.M."/>
            <person name="Pohl T."/>
            <person name="Merkel B.J."/>
            <person name="Hornburger P."/>
            <person name="Mueller R.-W."/>
            <person name="Bruemmer F."/>
            <person name="Labrenz M."/>
            <person name="Spormann A.M."/>
            <person name="Op den Camp H."/>
            <person name="Overmann J."/>
            <person name="Amann R."/>
            <person name="Jetten M.S.M."/>
            <person name="Mascher T."/>
            <person name="Medema M.H."/>
            <person name="Devos D.P."/>
            <person name="Kaster A.-K."/>
            <person name="Ovreas L."/>
            <person name="Rohde M."/>
            <person name="Galperin M.Y."/>
            <person name="Jogler C."/>
        </authorList>
    </citation>
    <scope>NUCLEOTIDE SEQUENCE [LARGE SCALE GENOMIC DNA]</scope>
    <source>
        <strain evidence="2 3">Pan216</strain>
    </source>
</reference>
<accession>A0A518AX10</accession>
<feature type="region of interest" description="Disordered" evidence="1">
    <location>
        <begin position="93"/>
        <end position="113"/>
    </location>
</feature>
<dbReference type="EMBL" id="CP036279">
    <property type="protein sequence ID" value="QDU59275.1"/>
    <property type="molecule type" value="Genomic_DNA"/>
</dbReference>
<dbReference type="Proteomes" id="UP000317093">
    <property type="component" value="Chromosome"/>
</dbReference>
<dbReference type="AlphaFoldDB" id="A0A518AX10"/>
<sequence>MANTMTTLNRTTAVMERSAQVETSRTGEPKSHRLARVVVADYARAHGLDDPDQVASLARECLGEAVYLLGADADPRQLIGESLERAIERLKEQDELARRSPRRGAPQSVPPTVLRDMPAQRLGELPAPLRSTSMQGLVVRLQSVLASGLLLLR</sequence>
<proteinExistence type="predicted"/>
<evidence type="ECO:0000256" key="1">
    <source>
        <dbReference type="SAM" id="MobiDB-lite"/>
    </source>
</evidence>
<evidence type="ECO:0000313" key="3">
    <source>
        <dbReference type="Proteomes" id="UP000317093"/>
    </source>
</evidence>
<protein>
    <submittedName>
        <fullName evidence="2">Uncharacterized protein</fullName>
    </submittedName>
</protein>
<organism evidence="2 3">
    <name type="scientific">Kolteria novifilia</name>
    <dbReference type="NCBI Taxonomy" id="2527975"/>
    <lineage>
        <taxon>Bacteria</taxon>
        <taxon>Pseudomonadati</taxon>
        <taxon>Planctomycetota</taxon>
        <taxon>Planctomycetia</taxon>
        <taxon>Kolteriales</taxon>
        <taxon>Kolteriaceae</taxon>
        <taxon>Kolteria</taxon>
    </lineage>
</organism>